<reference evidence="6 7" key="1">
    <citation type="submission" date="2014-02" db="EMBL/GenBank/DDBJ databases">
        <title>The genome sequence of the entomopathogenic fungus Metarhizium robertsii ARSEF 2575.</title>
        <authorList>
            <person name="Giuliano Garisto Donzelli B."/>
            <person name="Roe B.A."/>
            <person name="Macmil S.L."/>
            <person name="Krasnoff S.B."/>
            <person name="Gibson D.M."/>
        </authorList>
    </citation>
    <scope>NUCLEOTIDE SEQUENCE [LARGE SCALE GENOMIC DNA]</scope>
    <source>
        <strain evidence="6 7">ARSEF 2575</strain>
    </source>
</reference>
<dbReference type="PANTHER" id="PTHR31465">
    <property type="entry name" value="PROTEIN RTA1-RELATED"/>
    <property type="match status" value="1"/>
</dbReference>
<dbReference type="EMBL" id="JELW01000001">
    <property type="protein sequence ID" value="EXV05769.1"/>
    <property type="molecule type" value="Genomic_DNA"/>
</dbReference>
<protein>
    <submittedName>
        <fullName evidence="6">RTA1 like domain protein</fullName>
    </submittedName>
</protein>
<proteinExistence type="predicted"/>
<keyword evidence="4 5" id="KW-0472">Membrane</keyword>
<gene>
    <name evidence="6" type="ORF">X797_000486</name>
</gene>
<evidence type="ECO:0000313" key="7">
    <source>
        <dbReference type="Proteomes" id="UP000030151"/>
    </source>
</evidence>
<keyword evidence="3 5" id="KW-1133">Transmembrane helix</keyword>
<dbReference type="eggNOG" id="ENOG502QURG">
    <property type="taxonomic scope" value="Eukaryota"/>
</dbReference>
<dbReference type="InterPro" id="IPR007568">
    <property type="entry name" value="RTA1"/>
</dbReference>
<evidence type="ECO:0000256" key="5">
    <source>
        <dbReference type="SAM" id="Phobius"/>
    </source>
</evidence>
<dbReference type="OrthoDB" id="3358017at2759"/>
<dbReference type="AlphaFoldDB" id="A0A0A1V6C5"/>
<evidence type="ECO:0000256" key="1">
    <source>
        <dbReference type="ARBA" id="ARBA00004141"/>
    </source>
</evidence>
<feature type="transmembrane region" description="Helical" evidence="5">
    <location>
        <begin position="72"/>
        <end position="95"/>
    </location>
</feature>
<sequence length="295" mass="33094">MADDKDVWMYNPSFALAVIGTIVYGLIFIAITYLTFFRYRAWYFTVVVVGAAVEVAGYLLRAYSARNRTILVPFVMTLTFTVLAPVFVAAGNYLLISRLIRAVLPPSHHRVLGVPGNRLTPIFVVCDVVSFLIQGSGSGIASSDNWQGEKEKIGRYVLIGGLSFQLVAFGLFLCVFRRFHVLANRMARPEAPTGWQQVVLSVYISSVLIMVRCIYRVCEFAEGMNGYAFRTEWLFWVFETLPMIGAIGIFVVYHPSRFLGQDGAAQPKEPRSDESMELAGKRGWFRMRRVNGSPA</sequence>
<feature type="transmembrane region" description="Helical" evidence="5">
    <location>
        <begin position="197"/>
        <end position="217"/>
    </location>
</feature>
<name>A0A0A1V6C5_9HYPO</name>
<dbReference type="Proteomes" id="UP000030151">
    <property type="component" value="Unassembled WGS sequence"/>
</dbReference>
<feature type="transmembrane region" description="Helical" evidence="5">
    <location>
        <begin position="14"/>
        <end position="34"/>
    </location>
</feature>
<evidence type="ECO:0000256" key="3">
    <source>
        <dbReference type="ARBA" id="ARBA00022989"/>
    </source>
</evidence>
<organism evidence="6 7">
    <name type="scientific">Metarhizium robertsii</name>
    <dbReference type="NCBI Taxonomy" id="568076"/>
    <lineage>
        <taxon>Eukaryota</taxon>
        <taxon>Fungi</taxon>
        <taxon>Dikarya</taxon>
        <taxon>Ascomycota</taxon>
        <taxon>Pezizomycotina</taxon>
        <taxon>Sordariomycetes</taxon>
        <taxon>Hypocreomycetidae</taxon>
        <taxon>Hypocreales</taxon>
        <taxon>Clavicipitaceae</taxon>
        <taxon>Metarhizium</taxon>
    </lineage>
</organism>
<dbReference type="HOGENOM" id="CLU_033465_3_2_1"/>
<dbReference type="Pfam" id="PF04479">
    <property type="entry name" value="RTA1"/>
    <property type="match status" value="1"/>
</dbReference>
<feature type="transmembrane region" description="Helical" evidence="5">
    <location>
        <begin position="41"/>
        <end position="60"/>
    </location>
</feature>
<comment type="subcellular location">
    <subcellularLocation>
        <location evidence="1">Membrane</location>
        <topology evidence="1">Multi-pass membrane protein</topology>
    </subcellularLocation>
</comment>
<evidence type="ECO:0000256" key="2">
    <source>
        <dbReference type="ARBA" id="ARBA00022692"/>
    </source>
</evidence>
<dbReference type="GO" id="GO:0016020">
    <property type="term" value="C:membrane"/>
    <property type="evidence" value="ECO:0007669"/>
    <property type="project" value="UniProtKB-SubCell"/>
</dbReference>
<keyword evidence="2 5" id="KW-0812">Transmembrane</keyword>
<evidence type="ECO:0000256" key="4">
    <source>
        <dbReference type="ARBA" id="ARBA00023136"/>
    </source>
</evidence>
<feature type="transmembrane region" description="Helical" evidence="5">
    <location>
        <begin position="153"/>
        <end position="176"/>
    </location>
</feature>
<evidence type="ECO:0000313" key="6">
    <source>
        <dbReference type="EMBL" id="EXV05769.1"/>
    </source>
</evidence>
<comment type="caution">
    <text evidence="6">The sequence shown here is derived from an EMBL/GenBank/DDBJ whole genome shotgun (WGS) entry which is preliminary data.</text>
</comment>
<dbReference type="PANTHER" id="PTHR31465:SF1">
    <property type="entry name" value="PROTEIN RTA1-RELATED"/>
    <property type="match status" value="1"/>
</dbReference>
<feature type="transmembrane region" description="Helical" evidence="5">
    <location>
        <begin position="233"/>
        <end position="253"/>
    </location>
</feature>
<accession>A0A0A1V6C5</accession>